<dbReference type="InterPro" id="IPR039809">
    <property type="entry name" value="Chemokine_b/g/d"/>
</dbReference>
<dbReference type="SUPFAM" id="SSF54117">
    <property type="entry name" value="Interleukin 8-like chemokines"/>
    <property type="match status" value="1"/>
</dbReference>
<dbReference type="AlphaFoldDB" id="A0A8J7NL20"/>
<evidence type="ECO:0000313" key="7">
    <source>
        <dbReference type="EMBL" id="MBN3315644.1"/>
    </source>
</evidence>
<dbReference type="GO" id="GO:0006952">
    <property type="term" value="P:defense response"/>
    <property type="evidence" value="ECO:0007669"/>
    <property type="project" value="InterPro"/>
</dbReference>
<dbReference type="PRINTS" id="PR00436">
    <property type="entry name" value="INTERLEUKIN8"/>
</dbReference>
<gene>
    <name evidence="7" type="primary">Cxcl8_1</name>
    <name evidence="7" type="ORF">GTO95_0005595</name>
</gene>
<dbReference type="Pfam" id="PF00048">
    <property type="entry name" value="IL8"/>
    <property type="match status" value="1"/>
</dbReference>
<evidence type="ECO:0000256" key="5">
    <source>
        <dbReference type="ARBA" id="ARBA00054901"/>
    </source>
</evidence>
<name>A0A8J7NL20_ATRSP</name>
<evidence type="ECO:0000313" key="8">
    <source>
        <dbReference type="Proteomes" id="UP000736164"/>
    </source>
</evidence>
<feature type="domain" description="Chemokine interleukin-8-like" evidence="6">
    <location>
        <begin position="48"/>
        <end position="110"/>
    </location>
</feature>
<dbReference type="GO" id="GO:0005615">
    <property type="term" value="C:extracellular space"/>
    <property type="evidence" value="ECO:0007669"/>
    <property type="project" value="UniProtKB-KW"/>
</dbReference>
<dbReference type="InterPro" id="IPR001811">
    <property type="entry name" value="Chemokine_IL8-like_dom"/>
</dbReference>
<evidence type="ECO:0000259" key="6">
    <source>
        <dbReference type="SMART" id="SM00199"/>
    </source>
</evidence>
<dbReference type="CDD" id="cd00273">
    <property type="entry name" value="Chemokine_CXC"/>
    <property type="match status" value="1"/>
</dbReference>
<keyword evidence="4" id="KW-0964">Secreted</keyword>
<comment type="caution">
    <text evidence="7">The sequence shown here is derived from an EMBL/GenBank/DDBJ whole genome shotgun (WGS) entry which is preliminary data.</text>
</comment>
<dbReference type="Gene3D" id="2.40.50.40">
    <property type="match status" value="1"/>
</dbReference>
<dbReference type="InterPro" id="IPR036048">
    <property type="entry name" value="Interleukin_8-like_sf"/>
</dbReference>
<proteinExistence type="inferred from homology"/>
<evidence type="ECO:0000256" key="1">
    <source>
        <dbReference type="ARBA" id="ARBA00004613"/>
    </source>
</evidence>
<dbReference type="FunFam" id="2.40.50.40:FF:000004">
    <property type="entry name" value="C-X-C motif chemokine"/>
    <property type="match status" value="1"/>
</dbReference>
<dbReference type="PANTHER" id="PTHR12015:SF198">
    <property type="entry name" value="PLATELET BASIC PROTEIN"/>
    <property type="match status" value="1"/>
</dbReference>
<dbReference type="EMBL" id="JAAWVO010022714">
    <property type="protein sequence ID" value="MBN3315644.1"/>
    <property type="molecule type" value="Genomic_DNA"/>
</dbReference>
<dbReference type="GO" id="GO:0008009">
    <property type="term" value="F:chemokine activity"/>
    <property type="evidence" value="ECO:0007669"/>
    <property type="project" value="InterPro"/>
</dbReference>
<evidence type="ECO:0000256" key="2">
    <source>
        <dbReference type="ARBA" id="ARBA00010665"/>
    </source>
</evidence>
<dbReference type="GO" id="GO:0006955">
    <property type="term" value="P:immune response"/>
    <property type="evidence" value="ECO:0007669"/>
    <property type="project" value="InterPro"/>
</dbReference>
<accession>A0A8J7NL20</accession>
<evidence type="ECO:0000256" key="4">
    <source>
        <dbReference type="ARBA" id="ARBA00022525"/>
    </source>
</evidence>
<comment type="function">
    <text evidence="5">Ligand for cxcr3.2. Chemotactic for macrophages.</text>
</comment>
<sequence length="113" mass="12507">MNTRPCALTQATRFSLFQSIMSGKLSVSVLIMCLALATLLEAKSVPTELRCQCIGKKESRFIHPKRIENLELFPSGPHCKNAEIIATLKTGKRICVEPTAPWVKVVIKGIVKK</sequence>
<keyword evidence="8" id="KW-1185">Reference proteome</keyword>
<dbReference type="GO" id="GO:0042056">
    <property type="term" value="F:chemoattractant activity"/>
    <property type="evidence" value="ECO:0007669"/>
    <property type="project" value="UniProtKB-ARBA"/>
</dbReference>
<feature type="non-terminal residue" evidence="7">
    <location>
        <position position="113"/>
    </location>
</feature>
<dbReference type="Proteomes" id="UP000736164">
    <property type="component" value="Unassembled WGS sequence"/>
</dbReference>
<protein>
    <submittedName>
        <fullName evidence="7">IL8 protein</fullName>
    </submittedName>
</protein>
<dbReference type="PANTHER" id="PTHR12015">
    <property type="entry name" value="SMALL INDUCIBLE CYTOKINE A"/>
    <property type="match status" value="1"/>
</dbReference>
<dbReference type="InterPro" id="IPR033899">
    <property type="entry name" value="CXC_Chemokine_domain"/>
</dbReference>
<dbReference type="SMART" id="SM00199">
    <property type="entry name" value="SCY"/>
    <property type="match status" value="1"/>
</dbReference>
<comment type="similarity">
    <text evidence="2">Belongs to the intercrine alpha (chemokine CxC) family.</text>
</comment>
<reference evidence="7" key="1">
    <citation type="journal article" date="2021" name="Cell">
        <title>Tracing the genetic footprints of vertebrate landing in non-teleost ray-finned fishes.</title>
        <authorList>
            <person name="Bi X."/>
            <person name="Wang K."/>
            <person name="Yang L."/>
            <person name="Pan H."/>
            <person name="Jiang H."/>
            <person name="Wei Q."/>
            <person name="Fang M."/>
            <person name="Yu H."/>
            <person name="Zhu C."/>
            <person name="Cai Y."/>
            <person name="He Y."/>
            <person name="Gan X."/>
            <person name="Zeng H."/>
            <person name="Yu D."/>
            <person name="Zhu Y."/>
            <person name="Jiang H."/>
            <person name="Qiu Q."/>
            <person name="Yang H."/>
            <person name="Zhang Y.E."/>
            <person name="Wang W."/>
            <person name="Zhu M."/>
            <person name="He S."/>
            <person name="Zhang G."/>
        </authorList>
    </citation>
    <scope>NUCLEOTIDE SEQUENCE</scope>
    <source>
        <strain evidence="7">Allg_001</strain>
    </source>
</reference>
<evidence type="ECO:0000256" key="3">
    <source>
        <dbReference type="ARBA" id="ARBA00022514"/>
    </source>
</evidence>
<feature type="non-terminal residue" evidence="7">
    <location>
        <position position="1"/>
    </location>
</feature>
<organism evidence="7 8">
    <name type="scientific">Atractosteus spatula</name>
    <name type="common">Alligator gar</name>
    <name type="synonym">Lepisosteus spatula</name>
    <dbReference type="NCBI Taxonomy" id="7917"/>
    <lineage>
        <taxon>Eukaryota</taxon>
        <taxon>Metazoa</taxon>
        <taxon>Chordata</taxon>
        <taxon>Craniata</taxon>
        <taxon>Vertebrata</taxon>
        <taxon>Euteleostomi</taxon>
        <taxon>Actinopterygii</taxon>
        <taxon>Neopterygii</taxon>
        <taxon>Holostei</taxon>
        <taxon>Semionotiformes</taxon>
        <taxon>Lepisosteidae</taxon>
        <taxon>Atractosteus</taxon>
    </lineage>
</organism>
<comment type="subcellular location">
    <subcellularLocation>
        <location evidence="1">Secreted</location>
    </subcellularLocation>
</comment>
<keyword evidence="3" id="KW-0202">Cytokine</keyword>